<dbReference type="PANTHER" id="PTHR30175">
    <property type="entry name" value="PHOSPHOTRANSFERASE SYSTEM TRANSPORT PROTEIN"/>
    <property type="match status" value="1"/>
</dbReference>
<feature type="transmembrane region" description="Helical" evidence="9">
    <location>
        <begin position="261"/>
        <end position="282"/>
    </location>
</feature>
<evidence type="ECO:0000256" key="1">
    <source>
        <dbReference type="ARBA" id="ARBA00004651"/>
    </source>
</evidence>
<dbReference type="GO" id="GO:0005886">
    <property type="term" value="C:plasma membrane"/>
    <property type="evidence" value="ECO:0007669"/>
    <property type="project" value="UniProtKB-SubCell"/>
</dbReference>
<dbReference type="Proteomes" id="UP001168505">
    <property type="component" value="Unassembled WGS sequence"/>
</dbReference>
<evidence type="ECO:0000256" key="5">
    <source>
        <dbReference type="ARBA" id="ARBA00022683"/>
    </source>
</evidence>
<dbReference type="AlphaFoldDB" id="A0AAW7JQP3"/>
<keyword evidence="2" id="KW-0813">Transport</keyword>
<comment type="caution">
    <text evidence="11">The sequence shown here is derived from an EMBL/GenBank/DDBJ whole genome shotgun (WGS) entry which is preliminary data.</text>
</comment>
<evidence type="ECO:0000256" key="4">
    <source>
        <dbReference type="ARBA" id="ARBA00022597"/>
    </source>
</evidence>
<feature type="transmembrane region" description="Helical" evidence="9">
    <location>
        <begin position="181"/>
        <end position="204"/>
    </location>
</feature>
<gene>
    <name evidence="11" type="ORF">QVN40_08035</name>
</gene>
<sequence>MAGLSADAAPADDEPAAPQKPLDRFIDIISGIFQPILGIMAACGMIKGFNTLFVALGVYPDTCGGYLLLNAIGDGLFNFLPMFLGYTAAKKFGMQPMLGLVIGAIMCYPGIQNSTLEAAGEPLYTLSEGTMFASPVYVDFFGIPFVSMDYTATVIPVIFVTYFASKCEKLFSRIVPDLVKFFFVPCLTLLVCIPVGLLLIGPVATFASKLIAEAVIAVRDFSPLVAGAIVGLTWQVLVIFGFHWSLAPLGIVNLTTLGHDYILACMIGRSFALGAVLFAMYLKNKDENFRELALPAMISAFFFGVTEPAIYGIALPQKKPFVVACIGSAVGGLIIGLSGAVLFMSGGLGVFNWLSYLPTDPSSTIGATYMIWAIVASLASAVVAFAIEFATYKPEQA</sequence>
<keyword evidence="6 9" id="KW-0812">Transmembrane</keyword>
<evidence type="ECO:0000256" key="8">
    <source>
        <dbReference type="ARBA" id="ARBA00023136"/>
    </source>
</evidence>
<keyword evidence="7 9" id="KW-1133">Transmembrane helix</keyword>
<dbReference type="GO" id="GO:0015771">
    <property type="term" value="P:trehalose transport"/>
    <property type="evidence" value="ECO:0007669"/>
    <property type="project" value="TreeGrafter"/>
</dbReference>
<accession>A0AAW7JQP3</accession>
<dbReference type="InterPro" id="IPR050558">
    <property type="entry name" value="PTS_Sugar-Specific_Components"/>
</dbReference>
<evidence type="ECO:0000259" key="10">
    <source>
        <dbReference type="PROSITE" id="PS51103"/>
    </source>
</evidence>
<feature type="transmembrane region" description="Helical" evidence="9">
    <location>
        <begin position="136"/>
        <end position="160"/>
    </location>
</feature>
<reference evidence="11" key="2">
    <citation type="submission" date="2023-08" db="EMBL/GenBank/DDBJ databases">
        <title>Identification and characterization of horizontal gene transfer across gut microbiota members of farm animals based on homology search.</title>
        <authorList>
            <person name="Schwarzerova J."/>
            <person name="Nykrynova M."/>
            <person name="Jureckova K."/>
            <person name="Cejkova D."/>
            <person name="Rychlik I."/>
        </authorList>
    </citation>
    <scope>NUCLEOTIDE SEQUENCE</scope>
    <source>
        <strain evidence="11">15_COKtk</strain>
    </source>
</reference>
<feature type="transmembrane region" description="Helical" evidence="9">
    <location>
        <begin position="224"/>
        <end position="249"/>
    </location>
</feature>
<evidence type="ECO:0000256" key="2">
    <source>
        <dbReference type="ARBA" id="ARBA00022448"/>
    </source>
</evidence>
<feature type="transmembrane region" description="Helical" evidence="9">
    <location>
        <begin position="65"/>
        <end position="86"/>
    </location>
</feature>
<proteinExistence type="predicted"/>
<dbReference type="Pfam" id="PF02378">
    <property type="entry name" value="PTS_EIIC"/>
    <property type="match status" value="1"/>
</dbReference>
<dbReference type="RefSeq" id="WP_289827311.1">
    <property type="nucleotide sequence ID" value="NZ_JAUEIR010000006.1"/>
</dbReference>
<feature type="transmembrane region" description="Helical" evidence="9">
    <location>
        <begin position="321"/>
        <end position="349"/>
    </location>
</feature>
<evidence type="ECO:0000313" key="12">
    <source>
        <dbReference type="Proteomes" id="UP001168505"/>
    </source>
</evidence>
<dbReference type="InterPro" id="IPR003352">
    <property type="entry name" value="PTS_EIIC"/>
</dbReference>
<feature type="domain" description="PTS EIIC type-1" evidence="10">
    <location>
        <begin position="27"/>
        <end position="397"/>
    </location>
</feature>
<evidence type="ECO:0000256" key="7">
    <source>
        <dbReference type="ARBA" id="ARBA00022989"/>
    </source>
</evidence>
<keyword evidence="5" id="KW-0598">Phosphotransferase system</keyword>
<evidence type="ECO:0000313" key="11">
    <source>
        <dbReference type="EMBL" id="MDN0069649.1"/>
    </source>
</evidence>
<comment type="subcellular location">
    <subcellularLocation>
        <location evidence="1">Cell membrane</location>
        <topology evidence="1">Multi-pass membrane protein</topology>
    </subcellularLocation>
</comment>
<feature type="transmembrane region" description="Helical" evidence="9">
    <location>
        <begin position="36"/>
        <end position="59"/>
    </location>
</feature>
<feature type="transmembrane region" description="Helical" evidence="9">
    <location>
        <begin position="369"/>
        <end position="392"/>
    </location>
</feature>
<dbReference type="EMBL" id="JAUEIR010000006">
    <property type="protein sequence ID" value="MDN0069649.1"/>
    <property type="molecule type" value="Genomic_DNA"/>
</dbReference>
<dbReference type="GO" id="GO:0009401">
    <property type="term" value="P:phosphoenolpyruvate-dependent sugar phosphotransferase system"/>
    <property type="evidence" value="ECO:0007669"/>
    <property type="project" value="UniProtKB-KW"/>
</dbReference>
<dbReference type="InterPro" id="IPR013013">
    <property type="entry name" value="PTS_EIIC_1"/>
</dbReference>
<feature type="transmembrane region" description="Helical" evidence="9">
    <location>
        <begin position="294"/>
        <end position="314"/>
    </location>
</feature>
<protein>
    <submittedName>
        <fullName evidence="11">PTS transporter subunit EIIC</fullName>
    </submittedName>
</protein>
<dbReference type="PROSITE" id="PS51103">
    <property type="entry name" value="PTS_EIIC_TYPE_1"/>
    <property type="match status" value="1"/>
</dbReference>
<evidence type="ECO:0000256" key="3">
    <source>
        <dbReference type="ARBA" id="ARBA00022475"/>
    </source>
</evidence>
<keyword evidence="3" id="KW-1003">Cell membrane</keyword>
<evidence type="ECO:0000256" key="9">
    <source>
        <dbReference type="SAM" id="Phobius"/>
    </source>
</evidence>
<keyword evidence="4" id="KW-0762">Sugar transport</keyword>
<organism evidence="11 12">
    <name type="scientific">Collinsella ihumii</name>
    <dbReference type="NCBI Taxonomy" id="1720204"/>
    <lineage>
        <taxon>Bacteria</taxon>
        <taxon>Bacillati</taxon>
        <taxon>Actinomycetota</taxon>
        <taxon>Coriobacteriia</taxon>
        <taxon>Coriobacteriales</taxon>
        <taxon>Coriobacteriaceae</taxon>
        <taxon>Collinsella</taxon>
    </lineage>
</organism>
<keyword evidence="8 9" id="KW-0472">Membrane</keyword>
<name>A0AAW7JQP3_9ACTN</name>
<dbReference type="GO" id="GO:0008982">
    <property type="term" value="F:protein-N(PI)-phosphohistidine-sugar phosphotransferase activity"/>
    <property type="evidence" value="ECO:0007669"/>
    <property type="project" value="InterPro"/>
</dbReference>
<dbReference type="PANTHER" id="PTHR30175:SF1">
    <property type="entry name" value="PTS SYSTEM ARBUTIN-, CELLOBIOSE-, AND SALICIN-SPECIFIC EIIBC COMPONENT-RELATED"/>
    <property type="match status" value="1"/>
</dbReference>
<reference evidence="11" key="1">
    <citation type="submission" date="2023-06" db="EMBL/GenBank/DDBJ databases">
        <authorList>
            <person name="Zeman M."/>
            <person name="Kubasova T."/>
            <person name="Jahodarova E."/>
            <person name="Nykrynova M."/>
            <person name="Rychlik I."/>
        </authorList>
    </citation>
    <scope>NUCLEOTIDE SEQUENCE</scope>
    <source>
        <strain evidence="11">15_COKtk</strain>
    </source>
</reference>
<dbReference type="GO" id="GO:0090589">
    <property type="term" value="F:protein-phosphocysteine-trehalose phosphotransferase system transporter activity"/>
    <property type="evidence" value="ECO:0007669"/>
    <property type="project" value="TreeGrafter"/>
</dbReference>
<evidence type="ECO:0000256" key="6">
    <source>
        <dbReference type="ARBA" id="ARBA00022692"/>
    </source>
</evidence>